<accession>A0A7U4J8Y9</accession>
<dbReference type="InterPro" id="IPR017113">
    <property type="entry name" value="Antirestriction_ArdC"/>
</dbReference>
<dbReference type="Pfam" id="PF18818">
    <property type="entry name" value="MPTase-PolyVal"/>
    <property type="match status" value="1"/>
</dbReference>
<dbReference type="AlphaFoldDB" id="A0A7U4J8Y9"/>
<name>A0A7U4J8Y9_9SPHN</name>
<evidence type="ECO:0000259" key="2">
    <source>
        <dbReference type="Pfam" id="PF18818"/>
    </source>
</evidence>
<reference evidence="3 4" key="2">
    <citation type="submission" date="2015-02" db="EMBL/GenBank/DDBJ databases">
        <title>The complete genome of Sphingomonas hengshuiensis sp. WHSC-8 isolated from soil of Hengshui Lake.</title>
        <authorList>
            <person name="Wei S."/>
            <person name="Guo J."/>
            <person name="Su C."/>
            <person name="Wu R."/>
            <person name="Zhang Z."/>
            <person name="Liang K."/>
            <person name="Li H."/>
            <person name="Wang T."/>
            <person name="Liu H."/>
            <person name="Zhang C."/>
            <person name="Li Z."/>
            <person name="Wang Q."/>
            <person name="Meng J."/>
        </authorList>
    </citation>
    <scope>NUCLEOTIDE SEQUENCE [LARGE SCALE GENOMIC DNA]</scope>
    <source>
        <strain evidence="3 4">WHSC-8</strain>
    </source>
</reference>
<dbReference type="PIRSF" id="PIRSF037112">
    <property type="entry name" value="Antirestriction_ArdC"/>
    <property type="match status" value="1"/>
</dbReference>
<feature type="domain" description="Polyvalent protein metallopeptidase" evidence="2">
    <location>
        <begin position="156"/>
        <end position="278"/>
    </location>
</feature>
<evidence type="ECO:0000259" key="1">
    <source>
        <dbReference type="Pfam" id="PF08401"/>
    </source>
</evidence>
<evidence type="ECO:0000313" key="3">
    <source>
        <dbReference type="EMBL" id="AJP72453.1"/>
    </source>
</evidence>
<dbReference type="RefSeq" id="WP_044332610.1">
    <property type="nucleotide sequence ID" value="NZ_CP010836.1"/>
</dbReference>
<evidence type="ECO:0000313" key="4">
    <source>
        <dbReference type="Proteomes" id="UP000032300"/>
    </source>
</evidence>
<dbReference type="InterPro" id="IPR041459">
    <property type="entry name" value="MPTase-PolyVal"/>
</dbReference>
<proteinExistence type="predicted"/>
<gene>
    <name evidence="3" type="ORF">TS85_12665</name>
</gene>
<dbReference type="Proteomes" id="UP000032300">
    <property type="component" value="Chromosome"/>
</dbReference>
<organism evidence="3 4">
    <name type="scientific">Sphingomonas hengshuiensis</name>
    <dbReference type="NCBI Taxonomy" id="1609977"/>
    <lineage>
        <taxon>Bacteria</taxon>
        <taxon>Pseudomonadati</taxon>
        <taxon>Pseudomonadota</taxon>
        <taxon>Alphaproteobacteria</taxon>
        <taxon>Sphingomonadales</taxon>
        <taxon>Sphingomonadaceae</taxon>
        <taxon>Sphingomonas</taxon>
    </lineage>
</organism>
<dbReference type="OrthoDB" id="9792687at2"/>
<dbReference type="KEGG" id="sphi:TS85_12665"/>
<reference evidence="3 4" key="1">
    <citation type="journal article" date="2015" name="Int. J. Syst. Evol. Microbiol.">
        <title>Sphingomonas hengshuiensis sp. nov., isolated from lake wetland.</title>
        <authorList>
            <person name="Wei S."/>
            <person name="Wang T."/>
            <person name="Liu H."/>
            <person name="Zhang C."/>
            <person name="Guo J."/>
            <person name="Wang Q."/>
            <person name="Liang K."/>
            <person name="Zhang Z."/>
        </authorList>
    </citation>
    <scope>NUCLEOTIDE SEQUENCE [LARGE SCALE GENOMIC DNA]</scope>
    <source>
        <strain evidence="3 4">WHSC-8</strain>
    </source>
</reference>
<dbReference type="EMBL" id="CP010836">
    <property type="protein sequence ID" value="AJP72453.1"/>
    <property type="molecule type" value="Genomic_DNA"/>
</dbReference>
<dbReference type="InterPro" id="IPR013610">
    <property type="entry name" value="ArdC_N"/>
</dbReference>
<dbReference type="GO" id="GO:0003697">
    <property type="term" value="F:single-stranded DNA binding"/>
    <property type="evidence" value="ECO:0007669"/>
    <property type="project" value="InterPro"/>
</dbReference>
<protein>
    <submittedName>
        <fullName evidence="3">Antirepressor</fullName>
    </submittedName>
</protein>
<feature type="domain" description="N-terminal" evidence="1">
    <location>
        <begin position="8"/>
        <end position="129"/>
    </location>
</feature>
<keyword evidence="4" id="KW-1185">Reference proteome</keyword>
<sequence length="295" mass="32029">MQSNERQSLYGEVTARIIAELEQGRLPWVQPWDAARCPCTMPKNAVSARAYSGINVLILWAAAIEGGYGAQRWLTYRQAEAAGGHVRRGEKGTVVCYADRFTPKDEAEKAQGEDRAARTIAFLKRFTVFNIDQCDGLPAAMTSIPALPDPVLAIAEVDRVIAASGADFRIGGSEAYYSPVQDFVQVPPQAAFHDPVNWYRTALHELGHFTGHRSRLDRDQSGAFGSASYAKEELVAEMSAAFTCASLGIVPTVRHSDYIGSWLAVLRGDEKAIFRAASAASKAADFLLSGGEVRS</sequence>
<dbReference type="Pfam" id="PF08401">
    <property type="entry name" value="ArdcN"/>
    <property type="match status" value="1"/>
</dbReference>